<dbReference type="EMBL" id="BGZK01001353">
    <property type="protein sequence ID" value="GBP77914.1"/>
    <property type="molecule type" value="Genomic_DNA"/>
</dbReference>
<proteinExistence type="predicted"/>
<dbReference type="Proteomes" id="UP000299102">
    <property type="component" value="Unassembled WGS sequence"/>
</dbReference>
<sequence length="119" mass="12873">MAKRTENFNAALGPRRAAPPGLGENVAVLVFSVMPGRIRRKLIFESYIFLYSVLPGDGQIFLQNSDYILPNYESIGGGAPVVGGPHVPARPPPTSKRPPIGSDLVVNKPVALFSKRYVN</sequence>
<protein>
    <submittedName>
        <fullName evidence="1">Uncharacterized protein</fullName>
    </submittedName>
</protein>
<name>A0A4C1YSU3_EUMVA</name>
<organism evidence="1 2">
    <name type="scientific">Eumeta variegata</name>
    <name type="common">Bagworm moth</name>
    <name type="synonym">Eumeta japonica</name>
    <dbReference type="NCBI Taxonomy" id="151549"/>
    <lineage>
        <taxon>Eukaryota</taxon>
        <taxon>Metazoa</taxon>
        <taxon>Ecdysozoa</taxon>
        <taxon>Arthropoda</taxon>
        <taxon>Hexapoda</taxon>
        <taxon>Insecta</taxon>
        <taxon>Pterygota</taxon>
        <taxon>Neoptera</taxon>
        <taxon>Endopterygota</taxon>
        <taxon>Lepidoptera</taxon>
        <taxon>Glossata</taxon>
        <taxon>Ditrysia</taxon>
        <taxon>Tineoidea</taxon>
        <taxon>Psychidae</taxon>
        <taxon>Oiketicinae</taxon>
        <taxon>Eumeta</taxon>
    </lineage>
</organism>
<evidence type="ECO:0000313" key="1">
    <source>
        <dbReference type="EMBL" id="GBP77914.1"/>
    </source>
</evidence>
<dbReference type="AlphaFoldDB" id="A0A4C1YSU3"/>
<accession>A0A4C1YSU3</accession>
<reference evidence="1 2" key="1">
    <citation type="journal article" date="2019" name="Commun. Biol.">
        <title>The bagworm genome reveals a unique fibroin gene that provides high tensile strength.</title>
        <authorList>
            <person name="Kono N."/>
            <person name="Nakamura H."/>
            <person name="Ohtoshi R."/>
            <person name="Tomita M."/>
            <person name="Numata K."/>
            <person name="Arakawa K."/>
        </authorList>
    </citation>
    <scope>NUCLEOTIDE SEQUENCE [LARGE SCALE GENOMIC DNA]</scope>
</reference>
<gene>
    <name evidence="1" type="ORF">EVAR_89567_1</name>
</gene>
<comment type="caution">
    <text evidence="1">The sequence shown here is derived from an EMBL/GenBank/DDBJ whole genome shotgun (WGS) entry which is preliminary data.</text>
</comment>
<evidence type="ECO:0000313" key="2">
    <source>
        <dbReference type="Proteomes" id="UP000299102"/>
    </source>
</evidence>
<keyword evidence="2" id="KW-1185">Reference proteome</keyword>